<sequence length="203" mass="20819">MESDPVAVVAGESGPLVAAVVRALADTHEVWVAEAGGRSAAGLAAACPPAKPWPDEGPGPARIGVLVHCIDECAAGPLAETPVDTWRELFEANVFDVAWFTARTLPALRAAGGLVIVVNSPGVADSPGERGAYAASKAALSVVTDMLREEEGPRGVRVSALDLGWDDASGSAGGPDDLAAAVRLLVALPRQACPVRLAMRTRR</sequence>
<dbReference type="PANTHER" id="PTHR43639:SF1">
    <property type="entry name" value="SHORT-CHAIN DEHYDROGENASE_REDUCTASE FAMILY PROTEIN"/>
    <property type="match status" value="1"/>
</dbReference>
<gene>
    <name evidence="3" type="ORF">AMETH_2542</name>
</gene>
<name>A0A076MPR6_AMYME</name>
<dbReference type="RefSeq" id="WP_017981853.1">
    <property type="nucleotide sequence ID" value="NZ_AQUL01000001.1"/>
</dbReference>
<dbReference type="HOGENOM" id="CLU_010194_2_10_11"/>
<dbReference type="PANTHER" id="PTHR43639">
    <property type="entry name" value="OXIDOREDUCTASE, SHORT-CHAIN DEHYDROGENASE/REDUCTASE FAMILY (AFU_ORTHOLOGUE AFUA_5G02870)"/>
    <property type="match status" value="1"/>
</dbReference>
<evidence type="ECO:0000256" key="2">
    <source>
        <dbReference type="ARBA" id="ARBA00023002"/>
    </source>
</evidence>
<dbReference type="PROSITE" id="PS00061">
    <property type="entry name" value="ADH_SHORT"/>
    <property type="match status" value="1"/>
</dbReference>
<reference evidence="3 4" key="1">
    <citation type="submission" date="2014-07" db="EMBL/GenBank/DDBJ databases">
        <title>Whole Genome Sequence of the Amycolatopsis methanolica 239.</title>
        <authorList>
            <person name="Tang B."/>
        </authorList>
    </citation>
    <scope>NUCLEOTIDE SEQUENCE [LARGE SCALE GENOMIC DNA]</scope>
    <source>
        <strain evidence="3 4">239</strain>
    </source>
</reference>
<dbReference type="InterPro" id="IPR002347">
    <property type="entry name" value="SDR_fam"/>
</dbReference>
<protein>
    <submittedName>
        <fullName evidence="3">Short chain dehydrogenase</fullName>
    </submittedName>
</protein>
<dbReference type="SUPFAM" id="SSF51735">
    <property type="entry name" value="NAD(P)-binding Rossmann-fold domains"/>
    <property type="match status" value="1"/>
</dbReference>
<organism evidence="3 4">
    <name type="scientific">Amycolatopsis methanolica 239</name>
    <dbReference type="NCBI Taxonomy" id="1068978"/>
    <lineage>
        <taxon>Bacteria</taxon>
        <taxon>Bacillati</taxon>
        <taxon>Actinomycetota</taxon>
        <taxon>Actinomycetes</taxon>
        <taxon>Pseudonocardiales</taxon>
        <taxon>Pseudonocardiaceae</taxon>
        <taxon>Amycolatopsis</taxon>
        <taxon>Amycolatopsis methanolica group</taxon>
    </lineage>
</organism>
<dbReference type="Gene3D" id="3.40.50.720">
    <property type="entry name" value="NAD(P)-binding Rossmann-like Domain"/>
    <property type="match status" value="1"/>
</dbReference>
<dbReference type="EMBL" id="CP009110">
    <property type="protein sequence ID" value="AIJ22634.1"/>
    <property type="molecule type" value="Genomic_DNA"/>
</dbReference>
<evidence type="ECO:0000256" key="1">
    <source>
        <dbReference type="ARBA" id="ARBA00006484"/>
    </source>
</evidence>
<dbReference type="Pfam" id="PF00106">
    <property type="entry name" value="adh_short"/>
    <property type="match status" value="1"/>
</dbReference>
<dbReference type="PRINTS" id="PR00081">
    <property type="entry name" value="GDHRDH"/>
</dbReference>
<dbReference type="eggNOG" id="COG4221">
    <property type="taxonomic scope" value="Bacteria"/>
</dbReference>
<dbReference type="PATRIC" id="fig|1068978.7.peg.2716"/>
<proteinExistence type="inferred from homology"/>
<keyword evidence="4" id="KW-1185">Reference proteome</keyword>
<evidence type="ECO:0000313" key="4">
    <source>
        <dbReference type="Proteomes" id="UP000062973"/>
    </source>
</evidence>
<dbReference type="InterPro" id="IPR036291">
    <property type="entry name" value="NAD(P)-bd_dom_sf"/>
</dbReference>
<evidence type="ECO:0000313" key="3">
    <source>
        <dbReference type="EMBL" id="AIJ22634.1"/>
    </source>
</evidence>
<dbReference type="GO" id="GO:0016491">
    <property type="term" value="F:oxidoreductase activity"/>
    <property type="evidence" value="ECO:0007669"/>
    <property type="project" value="UniProtKB-KW"/>
</dbReference>
<comment type="similarity">
    <text evidence="1">Belongs to the short-chain dehydrogenases/reductases (SDR) family.</text>
</comment>
<dbReference type="KEGG" id="amq:AMETH_2542"/>
<accession>A0A076MPR6</accession>
<keyword evidence="2" id="KW-0560">Oxidoreductase</keyword>
<dbReference type="AlphaFoldDB" id="A0A076MPR6"/>
<dbReference type="Proteomes" id="UP000062973">
    <property type="component" value="Chromosome"/>
</dbReference>
<dbReference type="InterPro" id="IPR020904">
    <property type="entry name" value="Sc_DH/Rdtase_CS"/>
</dbReference>